<protein>
    <submittedName>
        <fullName evidence="2">Uncharacterized protein</fullName>
    </submittedName>
</protein>
<reference evidence="2" key="1">
    <citation type="submission" date="2021-02" db="EMBL/GenBank/DDBJ databases">
        <authorList>
            <person name="Nowell W R."/>
        </authorList>
    </citation>
    <scope>NUCLEOTIDE SEQUENCE</scope>
</reference>
<dbReference type="EMBL" id="CAJOAZ010033121">
    <property type="protein sequence ID" value="CAF4452504.1"/>
    <property type="molecule type" value="Genomic_DNA"/>
</dbReference>
<gene>
    <name evidence="2" type="ORF">OXD698_LOCUS54484</name>
</gene>
<comment type="caution">
    <text evidence="2">The sequence shown here is derived from an EMBL/GenBank/DDBJ whole genome shotgun (WGS) entry which is preliminary data.</text>
</comment>
<feature type="non-terminal residue" evidence="2">
    <location>
        <position position="1"/>
    </location>
</feature>
<sequence>EQFSQPTRQFQNVFSPYPVLPKISPDHNPTPTSDRKSVIDTPVPQKPTPQPQQQQQPVLSNEDTYLPREPIL</sequence>
<feature type="compositionally biased region" description="Polar residues" evidence="1">
    <location>
        <begin position="1"/>
        <end position="14"/>
    </location>
</feature>
<evidence type="ECO:0000313" key="2">
    <source>
        <dbReference type="EMBL" id="CAF4452504.1"/>
    </source>
</evidence>
<dbReference type="AlphaFoldDB" id="A0A820SFW1"/>
<evidence type="ECO:0000256" key="1">
    <source>
        <dbReference type="SAM" id="MobiDB-lite"/>
    </source>
</evidence>
<name>A0A820SFW1_9BILA</name>
<feature type="region of interest" description="Disordered" evidence="1">
    <location>
        <begin position="1"/>
        <end position="72"/>
    </location>
</feature>
<accession>A0A820SFW1</accession>
<evidence type="ECO:0000313" key="3">
    <source>
        <dbReference type="Proteomes" id="UP000663844"/>
    </source>
</evidence>
<feature type="non-terminal residue" evidence="2">
    <location>
        <position position="72"/>
    </location>
</feature>
<dbReference type="Proteomes" id="UP000663844">
    <property type="component" value="Unassembled WGS sequence"/>
</dbReference>
<organism evidence="2 3">
    <name type="scientific">Adineta steineri</name>
    <dbReference type="NCBI Taxonomy" id="433720"/>
    <lineage>
        <taxon>Eukaryota</taxon>
        <taxon>Metazoa</taxon>
        <taxon>Spiralia</taxon>
        <taxon>Gnathifera</taxon>
        <taxon>Rotifera</taxon>
        <taxon>Eurotatoria</taxon>
        <taxon>Bdelloidea</taxon>
        <taxon>Adinetida</taxon>
        <taxon>Adinetidae</taxon>
        <taxon>Adineta</taxon>
    </lineage>
</organism>
<proteinExistence type="predicted"/>